<dbReference type="AlphaFoldDB" id="A0A0G3BTK1"/>
<dbReference type="InterPro" id="IPR011055">
    <property type="entry name" value="Dup_hybrid_motif"/>
</dbReference>
<dbReference type="STRING" id="413882.AAW51_4632"/>
<feature type="region of interest" description="Disordered" evidence="1">
    <location>
        <begin position="319"/>
        <end position="348"/>
    </location>
</feature>
<proteinExistence type="predicted"/>
<keyword evidence="2" id="KW-1133">Transmembrane helix</keyword>
<dbReference type="Pfam" id="PF01551">
    <property type="entry name" value="Peptidase_M23"/>
    <property type="match status" value="1"/>
</dbReference>
<dbReference type="SUPFAM" id="SSF51261">
    <property type="entry name" value="Duplicated hybrid motif"/>
    <property type="match status" value="1"/>
</dbReference>
<organism evidence="4 5">
    <name type="scientific">Caldimonas brevitalea</name>
    <dbReference type="NCBI Taxonomy" id="413882"/>
    <lineage>
        <taxon>Bacteria</taxon>
        <taxon>Pseudomonadati</taxon>
        <taxon>Pseudomonadota</taxon>
        <taxon>Betaproteobacteria</taxon>
        <taxon>Burkholderiales</taxon>
        <taxon>Sphaerotilaceae</taxon>
        <taxon>Caldimonas</taxon>
    </lineage>
</organism>
<dbReference type="KEGG" id="pbh:AAW51_4632"/>
<keyword evidence="2" id="KW-0812">Transmembrane</keyword>
<dbReference type="PANTHER" id="PTHR21666">
    <property type="entry name" value="PEPTIDASE-RELATED"/>
    <property type="match status" value="1"/>
</dbReference>
<dbReference type="OrthoDB" id="9815245at2"/>
<dbReference type="EMBL" id="CP011371">
    <property type="protein sequence ID" value="AKJ31323.1"/>
    <property type="molecule type" value="Genomic_DNA"/>
</dbReference>
<evidence type="ECO:0000256" key="2">
    <source>
        <dbReference type="SAM" id="Phobius"/>
    </source>
</evidence>
<evidence type="ECO:0000259" key="3">
    <source>
        <dbReference type="Pfam" id="PF01551"/>
    </source>
</evidence>
<dbReference type="InterPro" id="IPR016047">
    <property type="entry name" value="M23ase_b-sheet_dom"/>
</dbReference>
<evidence type="ECO:0000313" key="4">
    <source>
        <dbReference type="EMBL" id="AKJ31323.1"/>
    </source>
</evidence>
<sequence length="348" mass="37279">MQIMITHGRLARTRVLQLAPWQLAFLVLLLAAAMLALSGAIYHFIFLKAARDGWPVVSQLVKLVVKDEFAQRDRFMRENLDAMAQRVGEMQAKLIHLEAVGERVSGLAGLKPEEIKPASDTQPAKPGEATGPGGQGGPFIPSGRPSLTELNRAIDWLDEFSAQRADVFTMIEARLFEEQMKSLMVPNTKPVEGHTSSGFGFRSDPFSGRSALHTGLDFPAPTGSPIMAAAGGVVVRAEAHPQYGNMIDLDHGNGLVTRYAHASRLLAQQGDLVKRGQVIAHVGSTGRSTGPHLHFEVLMGGVHQDPAKFLTNDAPAATAVAERPSRGRNSRVARSVAAVGIDATPAAP</sequence>
<dbReference type="InterPro" id="IPR050570">
    <property type="entry name" value="Cell_wall_metabolism_enzyme"/>
</dbReference>
<keyword evidence="5" id="KW-1185">Reference proteome</keyword>
<feature type="transmembrane region" description="Helical" evidence="2">
    <location>
        <begin position="21"/>
        <end position="45"/>
    </location>
</feature>
<accession>A0A0G3BTK1</accession>
<dbReference type="RefSeq" id="WP_047196486.1">
    <property type="nucleotide sequence ID" value="NZ_CP011371.1"/>
</dbReference>
<dbReference type="GO" id="GO:0004222">
    <property type="term" value="F:metalloendopeptidase activity"/>
    <property type="evidence" value="ECO:0007669"/>
    <property type="project" value="TreeGrafter"/>
</dbReference>
<evidence type="ECO:0000256" key="1">
    <source>
        <dbReference type="SAM" id="MobiDB-lite"/>
    </source>
</evidence>
<dbReference type="CDD" id="cd12797">
    <property type="entry name" value="M23_peptidase"/>
    <property type="match status" value="1"/>
</dbReference>
<reference evidence="4 5" key="1">
    <citation type="submission" date="2015-05" db="EMBL/GenBank/DDBJ databases">
        <authorList>
            <person name="Tang B."/>
            <person name="Yu Y."/>
        </authorList>
    </citation>
    <scope>NUCLEOTIDE SEQUENCE [LARGE SCALE GENOMIC DNA]</scope>
    <source>
        <strain evidence="4 5">DSM 7029</strain>
    </source>
</reference>
<name>A0A0G3BTK1_9BURK</name>
<dbReference type="Gene3D" id="2.70.70.10">
    <property type="entry name" value="Glucose Permease (Domain IIA)"/>
    <property type="match status" value="1"/>
</dbReference>
<dbReference type="Proteomes" id="UP000035352">
    <property type="component" value="Chromosome"/>
</dbReference>
<dbReference type="FunFam" id="2.70.70.10:FF:000006">
    <property type="entry name" value="M23 family peptidase"/>
    <property type="match status" value="1"/>
</dbReference>
<dbReference type="PANTHER" id="PTHR21666:SF270">
    <property type="entry name" value="MUREIN HYDROLASE ACTIVATOR ENVC"/>
    <property type="match status" value="1"/>
</dbReference>
<keyword evidence="2" id="KW-0472">Membrane</keyword>
<protein>
    <submittedName>
        <fullName evidence="4">Peptidase M23</fullName>
    </submittedName>
</protein>
<feature type="region of interest" description="Disordered" evidence="1">
    <location>
        <begin position="113"/>
        <end position="144"/>
    </location>
</feature>
<feature type="domain" description="M23ase beta-sheet core" evidence="3">
    <location>
        <begin position="212"/>
        <end position="306"/>
    </location>
</feature>
<evidence type="ECO:0000313" key="5">
    <source>
        <dbReference type="Proteomes" id="UP000035352"/>
    </source>
</evidence>
<gene>
    <name evidence="4" type="ORF">AAW51_4632</name>
</gene>
<dbReference type="PATRIC" id="fig|413882.6.peg.4840"/>